<dbReference type="PROSITE" id="PS51318">
    <property type="entry name" value="TAT"/>
    <property type="match status" value="1"/>
</dbReference>
<keyword evidence="7" id="KW-1185">Reference proteome</keyword>
<dbReference type="InterPro" id="IPR010067">
    <property type="entry name" value="ABC_SsuA_sub-bd"/>
</dbReference>
<comment type="similarity">
    <text evidence="2">Belongs to the bacterial solute-binding protein SsuA/TauA family.</text>
</comment>
<dbReference type="Proteomes" id="UP001621714">
    <property type="component" value="Unassembled WGS sequence"/>
</dbReference>
<evidence type="ECO:0000256" key="1">
    <source>
        <dbReference type="ARBA" id="ARBA00004418"/>
    </source>
</evidence>
<comment type="subcellular location">
    <subcellularLocation>
        <location evidence="1">Periplasm</location>
    </subcellularLocation>
</comment>
<evidence type="ECO:0000313" key="7">
    <source>
        <dbReference type="Proteomes" id="UP001621714"/>
    </source>
</evidence>
<protein>
    <submittedName>
        <fullName evidence="6">Sulfonate ABC transporter substrate-binding protein</fullName>
    </submittedName>
</protein>
<evidence type="ECO:0000256" key="4">
    <source>
        <dbReference type="ARBA" id="ARBA00022729"/>
    </source>
</evidence>
<dbReference type="Pfam" id="PF09084">
    <property type="entry name" value="NMT1"/>
    <property type="match status" value="1"/>
</dbReference>
<organism evidence="6 7">
    <name type="scientific">Marinospirillum alkalitolerans</name>
    <dbReference type="NCBI Taxonomy" id="3123374"/>
    <lineage>
        <taxon>Bacteria</taxon>
        <taxon>Pseudomonadati</taxon>
        <taxon>Pseudomonadota</taxon>
        <taxon>Gammaproteobacteria</taxon>
        <taxon>Oceanospirillales</taxon>
        <taxon>Oceanospirillaceae</taxon>
        <taxon>Marinospirillum</taxon>
    </lineage>
</organism>
<keyword evidence="4" id="KW-0732">Signal</keyword>
<evidence type="ECO:0000259" key="5">
    <source>
        <dbReference type="SMART" id="SM00062"/>
    </source>
</evidence>
<name>A0ABW8PTQ8_9GAMM</name>
<dbReference type="RefSeq" id="WP_405336402.1">
    <property type="nucleotide sequence ID" value="NZ_JBANFI010000001.1"/>
</dbReference>
<dbReference type="SUPFAM" id="SSF53850">
    <property type="entry name" value="Periplasmic binding protein-like II"/>
    <property type="match status" value="1"/>
</dbReference>
<keyword evidence="3" id="KW-0813">Transport</keyword>
<reference evidence="6 7" key="1">
    <citation type="submission" date="2024-02" db="EMBL/GenBank/DDBJ databases">
        <title>Marinospirillum sp. MEB 164 isolated from Lonar lake sediment.</title>
        <authorList>
            <person name="Joshi A."/>
            <person name="Thite S."/>
        </authorList>
    </citation>
    <scope>NUCLEOTIDE SEQUENCE [LARGE SCALE GENOMIC DNA]</scope>
    <source>
        <strain evidence="6 7">MEB164</strain>
    </source>
</reference>
<dbReference type="InterPro" id="IPR015168">
    <property type="entry name" value="SsuA/THI5"/>
</dbReference>
<feature type="domain" description="Solute-binding protein family 3/N-terminal" evidence="5">
    <location>
        <begin position="58"/>
        <end position="278"/>
    </location>
</feature>
<dbReference type="NCBIfam" id="TIGR01728">
    <property type="entry name" value="SsuA_fam"/>
    <property type="match status" value="1"/>
</dbReference>
<dbReference type="SMART" id="SM00062">
    <property type="entry name" value="PBPb"/>
    <property type="match status" value="1"/>
</dbReference>
<evidence type="ECO:0000256" key="2">
    <source>
        <dbReference type="ARBA" id="ARBA00010742"/>
    </source>
</evidence>
<dbReference type="CDD" id="cd13557">
    <property type="entry name" value="PBP2_SsuA"/>
    <property type="match status" value="1"/>
</dbReference>
<dbReference type="EMBL" id="JBANFI010000001">
    <property type="protein sequence ID" value="MFK7159675.1"/>
    <property type="molecule type" value="Genomic_DNA"/>
</dbReference>
<dbReference type="PANTHER" id="PTHR30024">
    <property type="entry name" value="ALIPHATIC SULFONATES-BINDING PROTEIN-RELATED"/>
    <property type="match status" value="1"/>
</dbReference>
<comment type="caution">
    <text evidence="6">The sequence shown here is derived from an EMBL/GenBank/DDBJ whole genome shotgun (WGS) entry which is preliminary data.</text>
</comment>
<evidence type="ECO:0000313" key="6">
    <source>
        <dbReference type="EMBL" id="MFK7159675.1"/>
    </source>
</evidence>
<dbReference type="NCBIfam" id="NF008588">
    <property type="entry name" value="PRK11553.1"/>
    <property type="match status" value="1"/>
</dbReference>
<accession>A0ABW8PTQ8</accession>
<proteinExistence type="inferred from homology"/>
<dbReference type="InterPro" id="IPR001638">
    <property type="entry name" value="Solute-binding_3/MltF_N"/>
</dbReference>
<evidence type="ECO:0000256" key="3">
    <source>
        <dbReference type="ARBA" id="ARBA00022448"/>
    </source>
</evidence>
<dbReference type="Gene3D" id="3.40.190.10">
    <property type="entry name" value="Periplasmic binding protein-like II"/>
    <property type="match status" value="2"/>
</dbReference>
<sequence>MNEQQIQKTSDQSSLDAIGNRRWFLRSSLSLAVAASVLGATTASWSVGARAQTTQAREFRIGWQKGSNLAILRARGNLDARLSAAGVSTRWIEFTAGPQMLEGLNVGSIDFACVGETPPVFAQAARADLVYVANEPPAPQAEKVLVPQNSSIRSVKDLKGKRVALNRGSNVHYLLVRLLENEGIAYSDVRVVFLPPAEARAAFENGSIDAWVIWDPFAAAAIAQTNARVLVDGSDVVQNYNFYLSTRHYANRHPEVLLWTLEEVRTTGEWVIQNFSEAAQILAPQIALTESITESALRNYGYGVQWPLSAEVLANQQAIADTFADLRLIPTRLDVSSVIWQP</sequence>
<gene>
    <name evidence="6" type="ORF">V6U78_01310</name>
</gene>
<dbReference type="InterPro" id="IPR006311">
    <property type="entry name" value="TAT_signal"/>
</dbReference>
<dbReference type="PANTHER" id="PTHR30024:SF42">
    <property type="entry name" value="ALIPHATIC SULFONATES-BINDING PROTEIN-RELATED"/>
    <property type="match status" value="1"/>
</dbReference>